<evidence type="ECO:0000313" key="2">
    <source>
        <dbReference type="Proteomes" id="UP001055811"/>
    </source>
</evidence>
<reference evidence="2" key="1">
    <citation type="journal article" date="2022" name="Mol. Ecol. Resour.">
        <title>The genomes of chicory, endive, great burdock and yacon provide insights into Asteraceae palaeo-polyploidization history and plant inulin production.</title>
        <authorList>
            <person name="Fan W."/>
            <person name="Wang S."/>
            <person name="Wang H."/>
            <person name="Wang A."/>
            <person name="Jiang F."/>
            <person name="Liu H."/>
            <person name="Zhao H."/>
            <person name="Xu D."/>
            <person name="Zhang Y."/>
        </authorList>
    </citation>
    <scope>NUCLEOTIDE SEQUENCE [LARGE SCALE GENOMIC DNA]</scope>
    <source>
        <strain evidence="2">cv. Punajuju</strain>
    </source>
</reference>
<name>A0ACB8YT03_CICIN</name>
<dbReference type="EMBL" id="CM042017">
    <property type="protein sequence ID" value="KAI3688489.1"/>
    <property type="molecule type" value="Genomic_DNA"/>
</dbReference>
<dbReference type="Proteomes" id="UP001055811">
    <property type="component" value="Linkage Group LG09"/>
</dbReference>
<protein>
    <submittedName>
        <fullName evidence="1">Uncharacterized protein</fullName>
    </submittedName>
</protein>
<comment type="caution">
    <text evidence="1">The sequence shown here is derived from an EMBL/GenBank/DDBJ whole genome shotgun (WGS) entry which is preliminary data.</text>
</comment>
<organism evidence="1 2">
    <name type="scientific">Cichorium intybus</name>
    <name type="common">Chicory</name>
    <dbReference type="NCBI Taxonomy" id="13427"/>
    <lineage>
        <taxon>Eukaryota</taxon>
        <taxon>Viridiplantae</taxon>
        <taxon>Streptophyta</taxon>
        <taxon>Embryophyta</taxon>
        <taxon>Tracheophyta</taxon>
        <taxon>Spermatophyta</taxon>
        <taxon>Magnoliopsida</taxon>
        <taxon>eudicotyledons</taxon>
        <taxon>Gunneridae</taxon>
        <taxon>Pentapetalae</taxon>
        <taxon>asterids</taxon>
        <taxon>campanulids</taxon>
        <taxon>Asterales</taxon>
        <taxon>Asteraceae</taxon>
        <taxon>Cichorioideae</taxon>
        <taxon>Cichorieae</taxon>
        <taxon>Cichoriinae</taxon>
        <taxon>Cichorium</taxon>
    </lineage>
</organism>
<reference evidence="1 2" key="2">
    <citation type="journal article" date="2022" name="Mol. Ecol. Resour.">
        <title>The genomes of chicory, endive, great burdock and yacon provide insights into Asteraceae paleo-polyploidization history and plant inulin production.</title>
        <authorList>
            <person name="Fan W."/>
            <person name="Wang S."/>
            <person name="Wang H."/>
            <person name="Wang A."/>
            <person name="Jiang F."/>
            <person name="Liu H."/>
            <person name="Zhao H."/>
            <person name="Xu D."/>
            <person name="Zhang Y."/>
        </authorList>
    </citation>
    <scope>NUCLEOTIDE SEQUENCE [LARGE SCALE GENOMIC DNA]</scope>
    <source>
        <strain evidence="2">cv. Punajuju</strain>
        <tissue evidence="1">Leaves</tissue>
    </source>
</reference>
<proteinExistence type="predicted"/>
<evidence type="ECO:0000313" key="1">
    <source>
        <dbReference type="EMBL" id="KAI3688489.1"/>
    </source>
</evidence>
<accession>A0ACB8YT03</accession>
<gene>
    <name evidence="1" type="ORF">L2E82_46104</name>
</gene>
<sequence length="304" mass="35164">MSTITSEWVVDNRLYELNFVRHRPAYCYFSAAATFSSPELSDARISWAKNSFLTVILDDFFDVEGSMDELVNLVQCVEKWYVNVDDDCCSEKVRIIFLALKDLVKWIGDRAAKHQDRSVTSHLIAIWLDLIRRELREAVWSRDKLVPTMDEYIENGYVTVALGPIVLPTLYFLGLKLSEEVVNSSEYQSMFELMSTQGRLLNDIQTYKREFEEGNLNAITLHRGGKEEAIEELKNVINEKREQLWRLVVQVRGSIVPRACKDVFWSMSNVLDLFYGTEDGYTENSILDIVKEIIYEPLSPTQCL</sequence>
<keyword evidence="2" id="KW-1185">Reference proteome</keyword>